<accession>A0ACB6ZLK7</accession>
<name>A0ACB6ZLK7_THEGA</name>
<keyword evidence="1" id="KW-0689">Ribosomal protein</keyword>
<comment type="caution">
    <text evidence="1">The sequence shown here is derived from an EMBL/GenBank/DDBJ whole genome shotgun (WGS) entry which is preliminary data.</text>
</comment>
<protein>
    <submittedName>
        <fullName evidence="1">40S ribosomal protein S20</fullName>
    </submittedName>
</protein>
<organism evidence="1 2">
    <name type="scientific">Thelephora ganbajun</name>
    <name type="common">Ganba fungus</name>
    <dbReference type="NCBI Taxonomy" id="370292"/>
    <lineage>
        <taxon>Eukaryota</taxon>
        <taxon>Fungi</taxon>
        <taxon>Dikarya</taxon>
        <taxon>Basidiomycota</taxon>
        <taxon>Agaricomycotina</taxon>
        <taxon>Agaricomycetes</taxon>
        <taxon>Thelephorales</taxon>
        <taxon>Thelephoraceae</taxon>
        <taxon>Thelephora</taxon>
    </lineage>
</organism>
<evidence type="ECO:0000313" key="2">
    <source>
        <dbReference type="Proteomes" id="UP000886501"/>
    </source>
</evidence>
<reference evidence="1" key="1">
    <citation type="submission" date="2019-10" db="EMBL/GenBank/DDBJ databases">
        <authorList>
            <consortium name="DOE Joint Genome Institute"/>
            <person name="Kuo A."/>
            <person name="Miyauchi S."/>
            <person name="Kiss E."/>
            <person name="Drula E."/>
            <person name="Kohler A."/>
            <person name="Sanchez-Garcia M."/>
            <person name="Andreopoulos B."/>
            <person name="Barry K.W."/>
            <person name="Bonito G."/>
            <person name="Buee M."/>
            <person name="Carver A."/>
            <person name="Chen C."/>
            <person name="Cichocki N."/>
            <person name="Clum A."/>
            <person name="Culley D."/>
            <person name="Crous P.W."/>
            <person name="Fauchery L."/>
            <person name="Girlanda M."/>
            <person name="Hayes R."/>
            <person name="Keri Z."/>
            <person name="Labutti K."/>
            <person name="Lipzen A."/>
            <person name="Lombard V."/>
            <person name="Magnuson J."/>
            <person name="Maillard F."/>
            <person name="Morin E."/>
            <person name="Murat C."/>
            <person name="Nolan M."/>
            <person name="Ohm R."/>
            <person name="Pangilinan J."/>
            <person name="Pereira M."/>
            <person name="Perotto S."/>
            <person name="Peter M."/>
            <person name="Riley R."/>
            <person name="Sitrit Y."/>
            <person name="Stielow B."/>
            <person name="Szollosi G."/>
            <person name="Zifcakova L."/>
            <person name="Stursova M."/>
            <person name="Spatafora J.W."/>
            <person name="Tedersoo L."/>
            <person name="Vaario L.-M."/>
            <person name="Yamada A."/>
            <person name="Yan M."/>
            <person name="Wang P."/>
            <person name="Xu J."/>
            <person name="Bruns T."/>
            <person name="Baldrian P."/>
            <person name="Vilgalys R."/>
            <person name="Henrissat B."/>
            <person name="Grigoriev I.V."/>
            <person name="Hibbett D."/>
            <person name="Nagy L.G."/>
            <person name="Martin F.M."/>
        </authorList>
    </citation>
    <scope>NUCLEOTIDE SEQUENCE</scope>
    <source>
        <strain evidence="1">P2</strain>
    </source>
</reference>
<reference evidence="1" key="2">
    <citation type="journal article" date="2020" name="Nat. Commun.">
        <title>Large-scale genome sequencing of mycorrhizal fungi provides insights into the early evolution of symbiotic traits.</title>
        <authorList>
            <person name="Miyauchi S."/>
            <person name="Kiss E."/>
            <person name="Kuo A."/>
            <person name="Drula E."/>
            <person name="Kohler A."/>
            <person name="Sanchez-Garcia M."/>
            <person name="Morin E."/>
            <person name="Andreopoulos B."/>
            <person name="Barry K.W."/>
            <person name="Bonito G."/>
            <person name="Buee M."/>
            <person name="Carver A."/>
            <person name="Chen C."/>
            <person name="Cichocki N."/>
            <person name="Clum A."/>
            <person name="Culley D."/>
            <person name="Crous P.W."/>
            <person name="Fauchery L."/>
            <person name="Girlanda M."/>
            <person name="Hayes R.D."/>
            <person name="Keri Z."/>
            <person name="LaButti K."/>
            <person name="Lipzen A."/>
            <person name="Lombard V."/>
            <person name="Magnuson J."/>
            <person name="Maillard F."/>
            <person name="Murat C."/>
            <person name="Nolan M."/>
            <person name="Ohm R.A."/>
            <person name="Pangilinan J."/>
            <person name="Pereira M.F."/>
            <person name="Perotto S."/>
            <person name="Peter M."/>
            <person name="Pfister S."/>
            <person name="Riley R."/>
            <person name="Sitrit Y."/>
            <person name="Stielow J.B."/>
            <person name="Szollosi G."/>
            <person name="Zifcakova L."/>
            <person name="Stursova M."/>
            <person name="Spatafora J.W."/>
            <person name="Tedersoo L."/>
            <person name="Vaario L.M."/>
            <person name="Yamada A."/>
            <person name="Yan M."/>
            <person name="Wang P."/>
            <person name="Xu J."/>
            <person name="Bruns T."/>
            <person name="Baldrian P."/>
            <person name="Vilgalys R."/>
            <person name="Dunand C."/>
            <person name="Henrissat B."/>
            <person name="Grigoriev I.V."/>
            <person name="Hibbett D."/>
            <person name="Nagy L.G."/>
            <person name="Martin F.M."/>
        </authorList>
    </citation>
    <scope>NUCLEOTIDE SEQUENCE</scope>
    <source>
        <strain evidence="1">P2</strain>
    </source>
</reference>
<evidence type="ECO:0000313" key="1">
    <source>
        <dbReference type="EMBL" id="KAF9650198.1"/>
    </source>
</evidence>
<sequence>MSYVAKGDKEYDATGAPLPPVKIHKIRITLTSGNVRNLEKFSTDLINRAKDKNLRVKGPVRLPTKVLKITTRKSPCGEGSKTWDRYELKIHKRLIDLHASSEVVKQITSLNLEPGVEVEVTISG</sequence>
<dbReference type="EMBL" id="MU117987">
    <property type="protein sequence ID" value="KAF9650198.1"/>
    <property type="molecule type" value="Genomic_DNA"/>
</dbReference>
<keyword evidence="2" id="KW-1185">Reference proteome</keyword>
<proteinExistence type="predicted"/>
<gene>
    <name evidence="1" type="ORF">BDM02DRAFT_3093521</name>
</gene>
<keyword evidence="1" id="KW-0687">Ribonucleoprotein</keyword>
<dbReference type="Proteomes" id="UP000886501">
    <property type="component" value="Unassembled WGS sequence"/>
</dbReference>